<dbReference type="EMBL" id="JABCLD010000280">
    <property type="protein sequence ID" value="NMU24420.1"/>
    <property type="molecule type" value="Genomic_DNA"/>
</dbReference>
<feature type="signal peptide" evidence="2">
    <location>
        <begin position="1"/>
        <end position="31"/>
    </location>
</feature>
<feature type="non-terminal residue" evidence="3">
    <location>
        <position position="70"/>
    </location>
</feature>
<evidence type="ECO:0000313" key="4">
    <source>
        <dbReference type="Proteomes" id="UP000555836"/>
    </source>
</evidence>
<protein>
    <submittedName>
        <fullName evidence="3">TonB-dependent siderophore receptor</fullName>
    </submittedName>
</protein>
<organism evidence="3 4">
    <name type="scientific">Vibrio parahaemolyticus</name>
    <dbReference type="NCBI Taxonomy" id="670"/>
    <lineage>
        <taxon>Bacteria</taxon>
        <taxon>Pseudomonadati</taxon>
        <taxon>Pseudomonadota</taxon>
        <taxon>Gammaproteobacteria</taxon>
        <taxon>Vibrionales</taxon>
        <taxon>Vibrionaceae</taxon>
        <taxon>Vibrio</taxon>
    </lineage>
</organism>
<reference evidence="3 4" key="1">
    <citation type="submission" date="2020-04" db="EMBL/GenBank/DDBJ databases">
        <title>Whole-genome sequencing of Vibrio spp. from China reveals different genetic environments of blaCTX-M-14 among diverse lineages.</title>
        <authorList>
            <person name="Zheng Z."/>
            <person name="Ye L."/>
            <person name="Chen S."/>
        </authorList>
    </citation>
    <scope>NUCLEOTIDE SEQUENCE [LARGE SCALE GENOMIC DNA]</scope>
    <source>
        <strain evidence="3 4">Vb0574</strain>
    </source>
</reference>
<sequence>MQKNNSLIIAIRNALVCALAPTAVVAFTAQAQEDVVQDDVIAMETITVTAQALKVETPAAETPRSVSIIS</sequence>
<evidence type="ECO:0000256" key="1">
    <source>
        <dbReference type="ARBA" id="ARBA00023065"/>
    </source>
</evidence>
<keyword evidence="1" id="KW-0813">Transport</keyword>
<keyword evidence="1" id="KW-0406">Ion transport</keyword>
<comment type="caution">
    <text evidence="3">The sequence shown here is derived from an EMBL/GenBank/DDBJ whole genome shotgun (WGS) entry which is preliminary data.</text>
</comment>
<dbReference type="PROSITE" id="PS00430">
    <property type="entry name" value="TONB_DEPENDENT_REC_1"/>
    <property type="match status" value="1"/>
</dbReference>
<dbReference type="InterPro" id="IPR010916">
    <property type="entry name" value="TonB_box_CS"/>
</dbReference>
<name>A0A7Y0S122_VIBPH</name>
<dbReference type="AlphaFoldDB" id="A0A7Y0S122"/>
<keyword evidence="3" id="KW-0675">Receptor</keyword>
<accession>A0A7Y0S122</accession>
<evidence type="ECO:0000256" key="2">
    <source>
        <dbReference type="SAM" id="SignalP"/>
    </source>
</evidence>
<dbReference type="Proteomes" id="UP000555836">
    <property type="component" value="Unassembled WGS sequence"/>
</dbReference>
<keyword evidence="2" id="KW-0732">Signal</keyword>
<dbReference type="GO" id="GO:0006811">
    <property type="term" value="P:monoatomic ion transport"/>
    <property type="evidence" value="ECO:0007669"/>
    <property type="project" value="UniProtKB-KW"/>
</dbReference>
<evidence type="ECO:0000313" key="3">
    <source>
        <dbReference type="EMBL" id="NMU24420.1"/>
    </source>
</evidence>
<feature type="chain" id="PRO_5031206320" evidence="2">
    <location>
        <begin position="32"/>
        <end position="70"/>
    </location>
</feature>
<gene>
    <name evidence="3" type="ORF">HKB21_02120</name>
</gene>
<proteinExistence type="predicted"/>